<dbReference type="GO" id="GO:0030030">
    <property type="term" value="P:cell projection organization"/>
    <property type="evidence" value="ECO:0007669"/>
    <property type="project" value="UniProtKB-KW"/>
</dbReference>
<dbReference type="AlphaFoldDB" id="A0A183APN0"/>
<sequence>LENSSVTCKRVFEPNAAQTSCTGLPPITQYTAGYRFVHFDSNITNVNSTGPNGTTDSKDILAFLIPINSTQCFDTNEASRPCPTSNPVFDSVSKLCANVVTKVTFNFAVSCQGIEHVNVQAVVADGVTESFDQTFSVLFTQNQSFATTFTKSLETPEAHVSGSPGYILGAPVRAAVRFSSSIYMMPPIRVVPGPKREQATEWTHGWWPVFAGGSCEKSDDPPSQIATIRFGVDMQSSCLIRYRMNVSGNGQTAVCQNLQNSIIAFLDHPTGNLNSPIPTHVSRWGNSTACNLDEWLPIKALNSSVTPQPSLHAGPRSCHNIVIGQTILFIYAKRGRVYKPQNEILAISKVYHLGTIKFKCGGRFCTANNLDLEQTMPIQTIVRFKDISLPPNWQPDRAPVDEVDQLTGDLYYPFQVERKASWMV</sequence>
<dbReference type="InterPro" id="IPR011677">
    <property type="entry name" value="TCTN1-3_dom"/>
</dbReference>
<evidence type="ECO:0000313" key="2">
    <source>
        <dbReference type="WBParaSite" id="ECPE_0000894301-mRNA-1"/>
    </source>
</evidence>
<dbReference type="InterPro" id="IPR040354">
    <property type="entry name" value="TCTN1-3"/>
</dbReference>
<name>A0A183APN0_9TREM</name>
<dbReference type="Pfam" id="PF07773">
    <property type="entry name" value="TCTN_DUF1619"/>
    <property type="match status" value="1"/>
</dbReference>
<proteinExistence type="predicted"/>
<dbReference type="PANTHER" id="PTHR14611:SF2">
    <property type="entry name" value="TECTONIC"/>
    <property type="match status" value="1"/>
</dbReference>
<accession>A0A183APN0</accession>
<reference evidence="2" key="1">
    <citation type="submission" date="2016-06" db="UniProtKB">
        <authorList>
            <consortium name="WormBaseParasite"/>
        </authorList>
    </citation>
    <scope>IDENTIFICATION</scope>
</reference>
<feature type="domain" description="Tectonic-1-3" evidence="1">
    <location>
        <begin position="165"/>
        <end position="357"/>
    </location>
</feature>
<protein>
    <submittedName>
        <fullName evidence="2">DUF1619 domain-containing protein</fullName>
    </submittedName>
</protein>
<dbReference type="PANTHER" id="PTHR14611">
    <property type="entry name" value="TECTONIC FAMILY MEMBER"/>
    <property type="match status" value="1"/>
</dbReference>
<dbReference type="WBParaSite" id="ECPE_0000894301-mRNA-1">
    <property type="protein sequence ID" value="ECPE_0000894301-mRNA-1"/>
    <property type="gene ID" value="ECPE_0000894301"/>
</dbReference>
<organism evidence="2">
    <name type="scientific">Echinostoma caproni</name>
    <dbReference type="NCBI Taxonomy" id="27848"/>
    <lineage>
        <taxon>Eukaryota</taxon>
        <taxon>Metazoa</taxon>
        <taxon>Spiralia</taxon>
        <taxon>Lophotrochozoa</taxon>
        <taxon>Platyhelminthes</taxon>
        <taxon>Trematoda</taxon>
        <taxon>Digenea</taxon>
        <taxon>Plagiorchiida</taxon>
        <taxon>Echinostomata</taxon>
        <taxon>Echinostomatoidea</taxon>
        <taxon>Echinostomatidae</taxon>
        <taxon>Echinostoma</taxon>
    </lineage>
</organism>
<evidence type="ECO:0000259" key="1">
    <source>
        <dbReference type="Pfam" id="PF07773"/>
    </source>
</evidence>